<dbReference type="RefSeq" id="XP_016254126.1">
    <property type="nucleotide sequence ID" value="XM_016387198.1"/>
</dbReference>
<dbReference type="EMBL" id="KN847040">
    <property type="protein sequence ID" value="KIW33910.1"/>
    <property type="molecule type" value="Genomic_DNA"/>
</dbReference>
<feature type="domain" description="VOC" evidence="1">
    <location>
        <begin position="67"/>
        <end position="187"/>
    </location>
</feature>
<dbReference type="InterPro" id="IPR004360">
    <property type="entry name" value="Glyas_Fos-R_dOase_dom"/>
</dbReference>
<dbReference type="GeneID" id="27339918"/>
<gene>
    <name evidence="2" type="ORF">PV07_00724</name>
</gene>
<dbReference type="InterPro" id="IPR037523">
    <property type="entry name" value="VOC_core"/>
</dbReference>
<evidence type="ECO:0000313" key="3">
    <source>
        <dbReference type="Proteomes" id="UP000054466"/>
    </source>
</evidence>
<dbReference type="STRING" id="569365.A0A0D2CVN1"/>
<proteinExistence type="predicted"/>
<evidence type="ECO:0000313" key="2">
    <source>
        <dbReference type="EMBL" id="KIW33910.1"/>
    </source>
</evidence>
<dbReference type="VEuPathDB" id="FungiDB:PV07_00724"/>
<sequence length="246" mass="28437">MPSWLIWRVVESSEPKCLERDGETSLGTSTRWHEQSHIQIFDALWKAIIIMGDIYDNPGSQVLRPAFLAHVVLRTPDRASFRAMRDFYTKFLDADITYENNVLCFLTYDDEHHRIAIGIFPETTKRVGKPAGLAHIAFTFRTLQDLAAAYRQRRNLGITPFWCVNHGPTTSLYYRDPDGNELETQVDNFDTPAEARAFFASKEFEENPIGVDFEPEELVERLRSGEEDWRIKKRKNVGVRQGIPGW</sequence>
<dbReference type="InterPro" id="IPR029068">
    <property type="entry name" value="Glyas_Bleomycin-R_OHBP_Dase"/>
</dbReference>
<keyword evidence="3" id="KW-1185">Reference proteome</keyword>
<dbReference type="SUPFAM" id="SSF54593">
    <property type="entry name" value="Glyoxalase/Bleomycin resistance protein/Dihydroxybiphenyl dioxygenase"/>
    <property type="match status" value="1"/>
</dbReference>
<reference evidence="2 3" key="1">
    <citation type="submission" date="2015-01" db="EMBL/GenBank/DDBJ databases">
        <title>The Genome Sequence of Cladophialophora immunda CBS83496.</title>
        <authorList>
            <consortium name="The Broad Institute Genomics Platform"/>
            <person name="Cuomo C."/>
            <person name="de Hoog S."/>
            <person name="Gorbushina A."/>
            <person name="Stielow B."/>
            <person name="Teixiera M."/>
            <person name="Abouelleil A."/>
            <person name="Chapman S.B."/>
            <person name="Priest M."/>
            <person name="Young S.K."/>
            <person name="Wortman J."/>
            <person name="Nusbaum C."/>
            <person name="Birren B."/>
        </authorList>
    </citation>
    <scope>NUCLEOTIDE SEQUENCE [LARGE SCALE GENOMIC DNA]</scope>
    <source>
        <strain evidence="2 3">CBS 83496</strain>
    </source>
</reference>
<accession>A0A0D2CVN1</accession>
<name>A0A0D2CVN1_9EURO</name>
<dbReference type="HOGENOM" id="CLU_098384_0_0_1"/>
<dbReference type="Pfam" id="PF00903">
    <property type="entry name" value="Glyoxalase"/>
    <property type="match status" value="1"/>
</dbReference>
<evidence type="ECO:0000259" key="1">
    <source>
        <dbReference type="PROSITE" id="PS51819"/>
    </source>
</evidence>
<dbReference type="AlphaFoldDB" id="A0A0D2CVN1"/>
<dbReference type="PROSITE" id="PS51819">
    <property type="entry name" value="VOC"/>
    <property type="match status" value="1"/>
</dbReference>
<dbReference type="Proteomes" id="UP000054466">
    <property type="component" value="Unassembled WGS sequence"/>
</dbReference>
<protein>
    <recommendedName>
        <fullName evidence="1">VOC domain-containing protein</fullName>
    </recommendedName>
</protein>
<organism evidence="2 3">
    <name type="scientific">Cladophialophora immunda</name>
    <dbReference type="NCBI Taxonomy" id="569365"/>
    <lineage>
        <taxon>Eukaryota</taxon>
        <taxon>Fungi</taxon>
        <taxon>Dikarya</taxon>
        <taxon>Ascomycota</taxon>
        <taxon>Pezizomycotina</taxon>
        <taxon>Eurotiomycetes</taxon>
        <taxon>Chaetothyriomycetidae</taxon>
        <taxon>Chaetothyriales</taxon>
        <taxon>Herpotrichiellaceae</taxon>
        <taxon>Cladophialophora</taxon>
    </lineage>
</organism>
<dbReference type="Gene3D" id="3.10.180.10">
    <property type="entry name" value="2,3-Dihydroxybiphenyl 1,2-Dioxygenase, domain 1"/>
    <property type="match status" value="1"/>
</dbReference>
<dbReference type="OrthoDB" id="5371818at2759"/>